<sequence>MIKERWLTDTVWAIILVLLSAVYHGIVFLLTLIVSSATGRFLASLMFDSMKIPWLSKFYFDALLIITIFPYFLKDVIMRLEKRLSLLDHGFLQDVSTAAKTGHSIIQALGVAYLLGTSYGLVITTFGQRLEASDANTLSSAISSTFSTLHQFLSGEWNFNDQVPSDEKVTEHGMHLQFIFLTACLFPIYCTVRCFRNHTEEETDVNMRLHLWQFLWSCVTCYAKDAWKFRRCCMYLLAFAYEIIQCGFFIILPLVLAVLVGKNGINVVTYGKCAVLYGVFASGSTLILEDMILNKRMRTFLKQNIQARHIASALLLYLASIPVFIMFFTTVQPSVRESLGLNRRTQLLICVSSVAYCAYGCSKITISKAAFMCAALTTTYFEEDSQSLGLDCDRKLSKPHLINYDKSLGVQKTIPSSPILHYVLLGEDDEDDQELIIP</sequence>
<name>A0A8J2NJG0_9HEXA</name>
<dbReference type="AlphaFoldDB" id="A0A8J2NJG0"/>
<proteinExistence type="predicted"/>
<feature type="transmembrane region" description="Helical" evidence="1">
    <location>
        <begin position="54"/>
        <end position="73"/>
    </location>
</feature>
<dbReference type="Proteomes" id="UP000708208">
    <property type="component" value="Unassembled WGS sequence"/>
</dbReference>
<feature type="transmembrane region" description="Helical" evidence="1">
    <location>
        <begin position="267"/>
        <end position="288"/>
    </location>
</feature>
<protein>
    <submittedName>
        <fullName evidence="2">Uncharacterized protein</fullName>
    </submittedName>
</protein>
<evidence type="ECO:0000256" key="1">
    <source>
        <dbReference type="SAM" id="Phobius"/>
    </source>
</evidence>
<keyword evidence="1" id="KW-0472">Membrane</keyword>
<keyword evidence="1" id="KW-1133">Transmembrane helix</keyword>
<dbReference type="EMBL" id="CAJVCH010008734">
    <property type="protein sequence ID" value="CAG7664505.1"/>
    <property type="molecule type" value="Genomic_DNA"/>
</dbReference>
<feature type="transmembrane region" description="Helical" evidence="1">
    <location>
        <begin position="234"/>
        <end position="261"/>
    </location>
</feature>
<feature type="transmembrane region" description="Helical" evidence="1">
    <location>
        <begin position="12"/>
        <end position="34"/>
    </location>
</feature>
<comment type="caution">
    <text evidence="2">The sequence shown here is derived from an EMBL/GenBank/DDBJ whole genome shotgun (WGS) entry which is preliminary data.</text>
</comment>
<keyword evidence="1" id="KW-0812">Transmembrane</keyword>
<evidence type="ECO:0000313" key="3">
    <source>
        <dbReference type="Proteomes" id="UP000708208"/>
    </source>
</evidence>
<feature type="transmembrane region" description="Helical" evidence="1">
    <location>
        <begin position="309"/>
        <end position="328"/>
    </location>
</feature>
<reference evidence="2" key="1">
    <citation type="submission" date="2021-06" db="EMBL/GenBank/DDBJ databases">
        <authorList>
            <person name="Hodson N. C."/>
            <person name="Mongue J. A."/>
            <person name="Jaron S. K."/>
        </authorList>
    </citation>
    <scope>NUCLEOTIDE SEQUENCE</scope>
</reference>
<gene>
    <name evidence="2" type="ORF">AFUS01_LOCUS1564</name>
</gene>
<keyword evidence="3" id="KW-1185">Reference proteome</keyword>
<evidence type="ECO:0000313" key="2">
    <source>
        <dbReference type="EMBL" id="CAG7664505.1"/>
    </source>
</evidence>
<accession>A0A8J2NJG0</accession>
<organism evidence="2 3">
    <name type="scientific">Allacma fusca</name>
    <dbReference type="NCBI Taxonomy" id="39272"/>
    <lineage>
        <taxon>Eukaryota</taxon>
        <taxon>Metazoa</taxon>
        <taxon>Ecdysozoa</taxon>
        <taxon>Arthropoda</taxon>
        <taxon>Hexapoda</taxon>
        <taxon>Collembola</taxon>
        <taxon>Symphypleona</taxon>
        <taxon>Sminthuridae</taxon>
        <taxon>Allacma</taxon>
    </lineage>
</organism>